<evidence type="ECO:0000256" key="1">
    <source>
        <dbReference type="ARBA" id="ARBA00004651"/>
    </source>
</evidence>
<keyword evidence="10" id="KW-1185">Reference proteome</keyword>
<dbReference type="KEGG" id="hcz:G9Q37_05910"/>
<keyword evidence="3" id="KW-0813">Transport</keyword>
<evidence type="ECO:0000256" key="4">
    <source>
        <dbReference type="ARBA" id="ARBA00022475"/>
    </source>
</evidence>
<dbReference type="InterPro" id="IPR052017">
    <property type="entry name" value="TSUP"/>
</dbReference>
<evidence type="ECO:0000313" key="9">
    <source>
        <dbReference type="EMBL" id="QIM51709.1"/>
    </source>
</evidence>
<evidence type="ECO:0000256" key="2">
    <source>
        <dbReference type="ARBA" id="ARBA00009142"/>
    </source>
</evidence>
<organism evidence="9 10">
    <name type="scientific">Hydrogenophaga crocea</name>
    <dbReference type="NCBI Taxonomy" id="2716225"/>
    <lineage>
        <taxon>Bacteria</taxon>
        <taxon>Pseudomonadati</taxon>
        <taxon>Pseudomonadota</taxon>
        <taxon>Betaproteobacteria</taxon>
        <taxon>Burkholderiales</taxon>
        <taxon>Comamonadaceae</taxon>
        <taxon>Hydrogenophaga</taxon>
    </lineage>
</organism>
<feature type="transmembrane region" description="Helical" evidence="8">
    <location>
        <begin position="69"/>
        <end position="87"/>
    </location>
</feature>
<evidence type="ECO:0000256" key="5">
    <source>
        <dbReference type="ARBA" id="ARBA00022692"/>
    </source>
</evidence>
<evidence type="ECO:0000256" key="6">
    <source>
        <dbReference type="ARBA" id="ARBA00022989"/>
    </source>
</evidence>
<accession>A0A6G8IF21</accession>
<dbReference type="Proteomes" id="UP000503162">
    <property type="component" value="Chromosome"/>
</dbReference>
<keyword evidence="4 8" id="KW-1003">Cell membrane</keyword>
<feature type="transmembrane region" description="Helical" evidence="8">
    <location>
        <begin position="99"/>
        <end position="118"/>
    </location>
</feature>
<keyword evidence="6 8" id="KW-1133">Transmembrane helix</keyword>
<sequence>MPVSAFLFAALVFVLAGMVKGITGMGLPTVAIALLPILLPTGLAASLLVMPSLLTNIWQFVRSPRCTALIKRLAGLLAGVVFGAVLSPLPNVSSASTQTLVLLGLALTFYGVVALVGWRLPHPGRHEWWAGPLAGVATGALTVASGVFVVPSVPYLQSLGLDKAELVGALGLTFTVCTVVLWFSLGVSPTLSANALWSLLMLGPALLGMWIGAALRGRLSDLMFKRCFLGTLIMLGVYTVMRAIGST</sequence>
<protein>
    <recommendedName>
        <fullName evidence="8">Probable membrane transporter protein</fullName>
    </recommendedName>
</protein>
<evidence type="ECO:0000256" key="7">
    <source>
        <dbReference type="ARBA" id="ARBA00023136"/>
    </source>
</evidence>
<comment type="similarity">
    <text evidence="2 8">Belongs to the 4-toluene sulfonate uptake permease (TSUP) (TC 2.A.102) family.</text>
</comment>
<dbReference type="PANTHER" id="PTHR30269">
    <property type="entry name" value="TRANSMEMBRANE PROTEIN YFCA"/>
    <property type="match status" value="1"/>
</dbReference>
<dbReference type="GO" id="GO:0005886">
    <property type="term" value="C:plasma membrane"/>
    <property type="evidence" value="ECO:0007669"/>
    <property type="project" value="UniProtKB-SubCell"/>
</dbReference>
<feature type="transmembrane region" description="Helical" evidence="8">
    <location>
        <begin position="195"/>
        <end position="215"/>
    </location>
</feature>
<dbReference type="InterPro" id="IPR002781">
    <property type="entry name" value="TM_pro_TauE-like"/>
</dbReference>
<keyword evidence="7 8" id="KW-0472">Membrane</keyword>
<dbReference type="PANTHER" id="PTHR30269:SF32">
    <property type="entry name" value="MEMBRANE TRANSPORTER PROTEIN-RELATED"/>
    <property type="match status" value="1"/>
</dbReference>
<evidence type="ECO:0000256" key="3">
    <source>
        <dbReference type="ARBA" id="ARBA00022448"/>
    </source>
</evidence>
<dbReference type="Pfam" id="PF01925">
    <property type="entry name" value="TauE"/>
    <property type="match status" value="1"/>
</dbReference>
<dbReference type="RefSeq" id="WP_166225914.1">
    <property type="nucleotide sequence ID" value="NZ_CP049989.1"/>
</dbReference>
<evidence type="ECO:0000256" key="8">
    <source>
        <dbReference type="RuleBase" id="RU363041"/>
    </source>
</evidence>
<evidence type="ECO:0000313" key="10">
    <source>
        <dbReference type="Proteomes" id="UP000503162"/>
    </source>
</evidence>
<feature type="transmembrane region" description="Helical" evidence="8">
    <location>
        <begin position="166"/>
        <end position="183"/>
    </location>
</feature>
<comment type="subcellular location">
    <subcellularLocation>
        <location evidence="1 8">Cell membrane</location>
        <topology evidence="1 8">Multi-pass membrane protein</topology>
    </subcellularLocation>
</comment>
<gene>
    <name evidence="9" type="ORF">G9Q37_05910</name>
</gene>
<reference evidence="9 10" key="1">
    <citation type="submission" date="2020-03" db="EMBL/GenBank/DDBJ databases">
        <title>Hydrogenophaga sp. nov. isolated from cyanobacterial mat.</title>
        <authorList>
            <person name="Thorat V."/>
            <person name="Kirdat K."/>
            <person name="Tiwarekar B."/>
            <person name="Costa E.D."/>
            <person name="Yadav A."/>
        </authorList>
    </citation>
    <scope>NUCLEOTIDE SEQUENCE [LARGE SCALE GENOMIC DNA]</scope>
    <source>
        <strain evidence="9 10">BA0156</strain>
    </source>
</reference>
<name>A0A6G8IF21_9BURK</name>
<feature type="transmembrane region" description="Helical" evidence="8">
    <location>
        <begin position="31"/>
        <end position="57"/>
    </location>
</feature>
<dbReference type="EMBL" id="CP049989">
    <property type="protein sequence ID" value="QIM51709.1"/>
    <property type="molecule type" value="Genomic_DNA"/>
</dbReference>
<keyword evidence="5 8" id="KW-0812">Transmembrane</keyword>
<proteinExistence type="inferred from homology"/>
<dbReference type="AlphaFoldDB" id="A0A6G8IF21"/>
<feature type="transmembrane region" description="Helical" evidence="8">
    <location>
        <begin position="227"/>
        <end position="245"/>
    </location>
</feature>